<keyword evidence="13" id="KW-1185">Reference proteome</keyword>
<evidence type="ECO:0000313" key="13">
    <source>
        <dbReference type="Proteomes" id="UP001498398"/>
    </source>
</evidence>
<evidence type="ECO:0000256" key="3">
    <source>
        <dbReference type="ARBA" id="ARBA00012132"/>
    </source>
</evidence>
<keyword evidence="6 12" id="KW-0418">Kinase</keyword>
<organism evidence="12 13">
    <name type="scientific">Marasmiellus scandens</name>
    <dbReference type="NCBI Taxonomy" id="2682957"/>
    <lineage>
        <taxon>Eukaryota</taxon>
        <taxon>Fungi</taxon>
        <taxon>Dikarya</taxon>
        <taxon>Basidiomycota</taxon>
        <taxon>Agaricomycotina</taxon>
        <taxon>Agaricomycetes</taxon>
        <taxon>Agaricomycetidae</taxon>
        <taxon>Agaricales</taxon>
        <taxon>Marasmiineae</taxon>
        <taxon>Omphalotaceae</taxon>
        <taxon>Marasmiellus</taxon>
    </lineage>
</organism>
<feature type="transmembrane region" description="Helical" evidence="11">
    <location>
        <begin position="184"/>
        <end position="205"/>
    </location>
</feature>
<feature type="transmembrane region" description="Helical" evidence="11">
    <location>
        <begin position="340"/>
        <end position="358"/>
    </location>
</feature>
<feature type="compositionally biased region" description="Polar residues" evidence="10">
    <location>
        <begin position="88"/>
        <end position="98"/>
    </location>
</feature>
<keyword evidence="5 11" id="KW-0812">Transmembrane</keyword>
<dbReference type="PANTHER" id="PTHR13205:SF15">
    <property type="entry name" value="DOLICHOL KINASE"/>
    <property type="match status" value="1"/>
</dbReference>
<dbReference type="PANTHER" id="PTHR13205">
    <property type="entry name" value="TRANSMEMBRANE PROTEIN 15-RELATED"/>
    <property type="match status" value="1"/>
</dbReference>
<feature type="transmembrane region" description="Helical" evidence="11">
    <location>
        <begin position="783"/>
        <end position="800"/>
    </location>
</feature>
<feature type="region of interest" description="Disordered" evidence="10">
    <location>
        <begin position="1"/>
        <end position="106"/>
    </location>
</feature>
<dbReference type="GO" id="GO:0016301">
    <property type="term" value="F:kinase activity"/>
    <property type="evidence" value="ECO:0007669"/>
    <property type="project" value="UniProtKB-KW"/>
</dbReference>
<evidence type="ECO:0000256" key="2">
    <source>
        <dbReference type="ARBA" id="ARBA00010794"/>
    </source>
</evidence>
<dbReference type="EC" id="2.7.1.108" evidence="3"/>
<feature type="compositionally biased region" description="Polar residues" evidence="10">
    <location>
        <begin position="40"/>
        <end position="60"/>
    </location>
</feature>
<feature type="transmembrane region" description="Helical" evidence="11">
    <location>
        <begin position="533"/>
        <end position="556"/>
    </location>
</feature>
<evidence type="ECO:0000256" key="11">
    <source>
        <dbReference type="SAM" id="Phobius"/>
    </source>
</evidence>
<feature type="region of interest" description="Disordered" evidence="10">
    <location>
        <begin position="625"/>
        <end position="668"/>
    </location>
</feature>
<evidence type="ECO:0000256" key="9">
    <source>
        <dbReference type="ARBA" id="ARBA00023136"/>
    </source>
</evidence>
<feature type="transmembrane region" description="Helical" evidence="11">
    <location>
        <begin position="806"/>
        <end position="825"/>
    </location>
</feature>
<reference evidence="12 13" key="1">
    <citation type="submission" date="2024-01" db="EMBL/GenBank/DDBJ databases">
        <title>A draft genome for the cacao thread blight pathogen Marasmiellus scandens.</title>
        <authorList>
            <person name="Baruah I.K."/>
            <person name="Leung J."/>
            <person name="Bukari Y."/>
            <person name="Amoako-Attah I."/>
            <person name="Meinhardt L.W."/>
            <person name="Bailey B.A."/>
            <person name="Cohen S.P."/>
        </authorList>
    </citation>
    <scope>NUCLEOTIDE SEQUENCE [LARGE SCALE GENOMIC DNA]</scope>
    <source>
        <strain evidence="12 13">GH-19</strain>
    </source>
</reference>
<comment type="similarity">
    <text evidence="2">Belongs to the polyprenol kinase family.</text>
</comment>
<feature type="transmembrane region" description="Helical" evidence="11">
    <location>
        <begin position="449"/>
        <end position="469"/>
    </location>
</feature>
<evidence type="ECO:0000256" key="4">
    <source>
        <dbReference type="ARBA" id="ARBA00022679"/>
    </source>
</evidence>
<keyword evidence="8 11" id="KW-1133">Transmembrane helix</keyword>
<gene>
    <name evidence="12" type="primary">SEC59</name>
    <name evidence="12" type="ORF">VKT23_011226</name>
</gene>
<evidence type="ECO:0000256" key="6">
    <source>
        <dbReference type="ARBA" id="ARBA00022777"/>
    </source>
</evidence>
<name>A0ABR1JBH4_9AGAR</name>
<protein>
    <recommendedName>
        <fullName evidence="3">dolichol kinase</fullName>
        <ecNumber evidence="3">2.7.1.108</ecNumber>
    </recommendedName>
</protein>
<proteinExistence type="inferred from homology"/>
<feature type="transmembrane region" description="Helical" evidence="11">
    <location>
        <begin position="718"/>
        <end position="748"/>
    </location>
</feature>
<evidence type="ECO:0000256" key="8">
    <source>
        <dbReference type="ARBA" id="ARBA00022989"/>
    </source>
</evidence>
<dbReference type="Proteomes" id="UP001498398">
    <property type="component" value="Unassembled WGS sequence"/>
</dbReference>
<dbReference type="EMBL" id="JBANRG010000024">
    <property type="protein sequence ID" value="KAK7454470.1"/>
    <property type="molecule type" value="Genomic_DNA"/>
</dbReference>
<evidence type="ECO:0000256" key="10">
    <source>
        <dbReference type="SAM" id="MobiDB-lite"/>
    </source>
</evidence>
<keyword evidence="4" id="KW-0808">Transferase</keyword>
<accession>A0ABR1JBH4</accession>
<keyword evidence="7" id="KW-0256">Endoplasmic reticulum</keyword>
<feature type="transmembrane region" description="Helical" evidence="11">
    <location>
        <begin position="581"/>
        <end position="602"/>
    </location>
</feature>
<feature type="region of interest" description="Disordered" evidence="10">
    <location>
        <begin position="215"/>
        <end position="237"/>
    </location>
</feature>
<feature type="transmembrane region" description="Helical" evidence="11">
    <location>
        <begin position="277"/>
        <end position="296"/>
    </location>
</feature>
<feature type="transmembrane region" description="Helical" evidence="11">
    <location>
        <begin position="754"/>
        <end position="771"/>
    </location>
</feature>
<comment type="subcellular location">
    <subcellularLocation>
        <location evidence="1">Endoplasmic reticulum membrane</location>
        <topology evidence="1">Multi-pass membrane protein</topology>
    </subcellularLocation>
</comment>
<evidence type="ECO:0000256" key="5">
    <source>
        <dbReference type="ARBA" id="ARBA00022692"/>
    </source>
</evidence>
<feature type="compositionally biased region" description="Low complexity" evidence="10">
    <location>
        <begin position="70"/>
        <end position="79"/>
    </location>
</feature>
<feature type="transmembrane region" description="Helical" evidence="11">
    <location>
        <begin position="489"/>
        <end position="512"/>
    </location>
</feature>
<evidence type="ECO:0000313" key="12">
    <source>
        <dbReference type="EMBL" id="KAK7454470.1"/>
    </source>
</evidence>
<evidence type="ECO:0000256" key="1">
    <source>
        <dbReference type="ARBA" id="ARBA00004477"/>
    </source>
</evidence>
<feature type="compositionally biased region" description="Low complexity" evidence="10">
    <location>
        <begin position="10"/>
        <end position="24"/>
    </location>
</feature>
<feature type="transmembrane region" description="Helical" evidence="11">
    <location>
        <begin position="846"/>
        <end position="865"/>
    </location>
</feature>
<sequence length="911" mass="100617">MTVSPSMDWSTSYQAGSSGSQSGESTDDSDTDIDWPATSRGRTFSSASNNPHRSSNSSVNIRAPSPHQNSSGESSGGQRRSARVPFTRSRSPAVNPSFASHRHASPAGSPFVRNRFMSADYRTILPAVFQLQLSIPFTSYIWTVSLDARRAGECLIIIASLIYSTSKIWENTDFYSSHFDSRQFNLWILTETHTLAGAAILYMLWLHNSIISSKSSDPPRHAPQYSPTIPRRPGSPRIFDVREQRRSQILLPRRKTDFGYVWMTVPKNYRDSSDDGIFTGLLFGPLVSAALLYASLSLSPTSDPLPSAWRIEPPNVLNNERGHYTALEALILSRYSLVDLANLCSTIFLLHICASWWLEGRYRGGASNVLDAERRSVPRSEILRLTYFTLFTLGTSVGMVLLRFALEKASLGIWQHLSWLEVAVVSTFFQSALYGAVRLAHRGFTLGELGMVAFGGTAMFMEFLNFTRAKIWPLTTPFIKTFRLPTPLLIFQTALVAGSLLTGFALSPLLVLSRSIAQRPVRRMKYPEQKLRYRRLLALGFYAGTVIIVVGVIGTWTSWCLGKRNPWIWVIFWLLEGRKKWSRPALLVYWGLLGSLSVAGWTRQLARSRRFRAWNSAGENLIVPGAGSTGSVLESTSSSPGTASGELPPMAPTNGQPPTLPLSPTVSTTSGVSGALGLTFPNLPNLPQLPNGATVATDLLDAADKHVPTLRLNARRKFFHALTVVMFVPGVAFDPAFTHLCFSAAFALFTFAEYVRYFAIYPFGAAVHLFMNEFLDHKDSGTAILSHFYLLTGCAGSLWLEGRSPLVEFTGILVLGVGDALASIVGKRIGIHRWSPTTSKTVEGSFAFTASIVFCAWILRLFGMVESFSTFRYASVIGISSVLEALSDQNDNLTLPLFTWSLLMLMDNNYV</sequence>
<feature type="transmembrane region" description="Helical" evidence="11">
    <location>
        <begin position="418"/>
        <end position="437"/>
    </location>
</feature>
<feature type="transmembrane region" description="Helical" evidence="11">
    <location>
        <begin position="385"/>
        <end position="406"/>
    </location>
</feature>
<comment type="caution">
    <text evidence="12">The sequence shown here is derived from an EMBL/GenBank/DDBJ whole genome shotgun (WGS) entry which is preliminary data.</text>
</comment>
<feature type="compositionally biased region" description="Low complexity" evidence="10">
    <location>
        <begin position="629"/>
        <end position="642"/>
    </location>
</feature>
<dbReference type="InterPro" id="IPR032974">
    <property type="entry name" value="Polypren_kinase"/>
</dbReference>
<keyword evidence="9 11" id="KW-0472">Membrane</keyword>
<evidence type="ECO:0000256" key="7">
    <source>
        <dbReference type="ARBA" id="ARBA00022824"/>
    </source>
</evidence>